<dbReference type="GeneID" id="100370364"/>
<dbReference type="PROSITE" id="PS51421">
    <property type="entry name" value="RAS"/>
    <property type="match status" value="1"/>
</dbReference>
<dbReference type="InterPro" id="IPR027417">
    <property type="entry name" value="P-loop_NTPase"/>
</dbReference>
<dbReference type="NCBIfam" id="TIGR00231">
    <property type="entry name" value="small_GTP"/>
    <property type="match status" value="1"/>
</dbReference>
<name>A0ABM0GR64_SACKO</name>
<keyword evidence="3" id="KW-1185">Reference proteome</keyword>
<gene>
    <name evidence="4" type="primary">LOC100370364</name>
</gene>
<dbReference type="SUPFAM" id="SSF52540">
    <property type="entry name" value="P-loop containing nucleoside triphosphate hydrolases"/>
    <property type="match status" value="1"/>
</dbReference>
<dbReference type="InterPro" id="IPR005225">
    <property type="entry name" value="Small_GTP-bd"/>
</dbReference>
<dbReference type="PANTHER" id="PTHR47978">
    <property type="match status" value="1"/>
</dbReference>
<dbReference type="InterPro" id="IPR001806">
    <property type="entry name" value="Small_GTPase"/>
</dbReference>
<dbReference type="Pfam" id="PF00071">
    <property type="entry name" value="Ras"/>
    <property type="match status" value="1"/>
</dbReference>
<dbReference type="PROSITE" id="PS51419">
    <property type="entry name" value="RAB"/>
    <property type="match status" value="1"/>
</dbReference>
<dbReference type="CDD" id="cd01860">
    <property type="entry name" value="Rab5_related"/>
    <property type="match status" value="1"/>
</dbReference>
<evidence type="ECO:0000313" key="4">
    <source>
        <dbReference type="RefSeq" id="XP_002735512.2"/>
    </source>
</evidence>
<reference evidence="4" key="1">
    <citation type="submission" date="2025-08" db="UniProtKB">
        <authorList>
            <consortium name="RefSeq"/>
        </authorList>
    </citation>
    <scope>IDENTIFICATION</scope>
    <source>
        <tissue evidence="4">Testes</tissue>
    </source>
</reference>
<proteinExistence type="inferred from homology"/>
<sequence length="234" mass="26541">MRSIEAKVVVLGSQGVGKTSVVLRYVSKHFSQKVTPTIGASFFTIKLNIDEHRVKLQLWDTAGQERFRSMAPMYYRKANAALLVYDITVPDTFNAIKSWVDELQRNVDEGIILCVLGNKCDLTEHRQVSKEEGQDYATSIGALFFETSALTNEGLQDAFVNLCQHLIFLSQTCPDCGVNVLDNHENAIEMENNHIIPKVWHTTETNFPGNLHAQQHYWRNPSIERDKETHVCCS</sequence>
<dbReference type="PROSITE" id="PS51420">
    <property type="entry name" value="RHO"/>
    <property type="match status" value="1"/>
</dbReference>
<dbReference type="SMART" id="SM00175">
    <property type="entry name" value="RAB"/>
    <property type="match status" value="1"/>
</dbReference>
<protein>
    <submittedName>
        <fullName evidence="4">Ras-related protein Rab-21-like</fullName>
    </submittedName>
</protein>
<organism evidence="3 4">
    <name type="scientific">Saccoglossus kowalevskii</name>
    <name type="common">Acorn worm</name>
    <dbReference type="NCBI Taxonomy" id="10224"/>
    <lineage>
        <taxon>Eukaryota</taxon>
        <taxon>Metazoa</taxon>
        <taxon>Hemichordata</taxon>
        <taxon>Enteropneusta</taxon>
        <taxon>Harrimaniidae</taxon>
        <taxon>Saccoglossus</taxon>
    </lineage>
</organism>
<keyword evidence="2" id="KW-0547">Nucleotide-binding</keyword>
<evidence type="ECO:0000256" key="2">
    <source>
        <dbReference type="ARBA" id="ARBA00022741"/>
    </source>
</evidence>
<dbReference type="RefSeq" id="XP_002735512.2">
    <property type="nucleotide sequence ID" value="XM_002735466.2"/>
</dbReference>
<dbReference type="Gene3D" id="3.40.50.300">
    <property type="entry name" value="P-loop containing nucleotide triphosphate hydrolases"/>
    <property type="match status" value="1"/>
</dbReference>
<evidence type="ECO:0000256" key="1">
    <source>
        <dbReference type="ARBA" id="ARBA00006270"/>
    </source>
</evidence>
<dbReference type="SMART" id="SM00173">
    <property type="entry name" value="RAS"/>
    <property type="match status" value="1"/>
</dbReference>
<dbReference type="PRINTS" id="PR00449">
    <property type="entry name" value="RASTRNSFRMNG"/>
</dbReference>
<dbReference type="Proteomes" id="UP000694865">
    <property type="component" value="Unplaced"/>
</dbReference>
<accession>A0ABM0GR64</accession>
<dbReference type="PROSITE" id="PS51417">
    <property type="entry name" value="ARF"/>
    <property type="match status" value="1"/>
</dbReference>
<comment type="similarity">
    <text evidence="1">Belongs to the small GTPase superfamily. Rab family.</text>
</comment>
<dbReference type="SMART" id="SM00174">
    <property type="entry name" value="RHO"/>
    <property type="match status" value="1"/>
</dbReference>
<evidence type="ECO:0000313" key="3">
    <source>
        <dbReference type="Proteomes" id="UP000694865"/>
    </source>
</evidence>
<dbReference type="SMART" id="SM00176">
    <property type="entry name" value="RAN"/>
    <property type="match status" value="1"/>
</dbReference>